<gene>
    <name evidence="1" type="ORF">MGSAQ_002129</name>
</gene>
<comment type="caution">
    <text evidence="1">The sequence shown here is derived from an EMBL/GenBank/DDBJ whole genome shotgun (WGS) entry which is preliminary data.</text>
</comment>
<accession>A0A1B6NSB9</accession>
<reference evidence="1" key="1">
    <citation type="submission" date="2013-11" db="EMBL/GenBank/DDBJ databases">
        <title>Microbial diversity, functional groups and degradation webs in Northern and Southern Mediterranean and Red Sea marine crude oil polluted sites.</title>
        <authorList>
            <person name="Daffonchio D."/>
            <person name="Mapelli F."/>
            <person name="Ferrer M."/>
            <person name="Richter M."/>
            <person name="Cherif A."/>
            <person name="Malkawi H.I."/>
            <person name="Yakimov M.M."/>
            <person name="Abdel-Fattah Y.R."/>
            <person name="Blaghen M."/>
            <person name="Golyshin P.N."/>
            <person name="Kalogerakis N."/>
            <person name="Boon N."/>
            <person name="Magagnini M."/>
            <person name="Fava F."/>
        </authorList>
    </citation>
    <scope>NUCLEOTIDE SEQUENCE</scope>
</reference>
<organism evidence="1">
    <name type="scientific">marine sediment metagenome</name>
    <dbReference type="NCBI Taxonomy" id="412755"/>
    <lineage>
        <taxon>unclassified sequences</taxon>
        <taxon>metagenomes</taxon>
        <taxon>ecological metagenomes</taxon>
    </lineage>
</organism>
<name>A0A1B6NSB9_9ZZZZ</name>
<proteinExistence type="predicted"/>
<sequence>MTTNCLFSSMMISPSTCVPFNEAGKRSNPVTKKASL</sequence>
<protein>
    <submittedName>
        <fullName evidence="1">Uncharacterized protein</fullName>
    </submittedName>
</protein>
<dbReference type="EMBL" id="AYSL01001192">
    <property type="protein sequence ID" value="KTF06375.1"/>
    <property type="molecule type" value="Genomic_DNA"/>
</dbReference>
<dbReference type="AlphaFoldDB" id="A0A1B6NSB9"/>
<evidence type="ECO:0000313" key="1">
    <source>
        <dbReference type="EMBL" id="KTF06375.1"/>
    </source>
</evidence>